<organism evidence="1 2">
    <name type="scientific">Yarrowia lipolytica</name>
    <name type="common">Candida lipolytica</name>
    <dbReference type="NCBI Taxonomy" id="4952"/>
    <lineage>
        <taxon>Eukaryota</taxon>
        <taxon>Fungi</taxon>
        <taxon>Dikarya</taxon>
        <taxon>Ascomycota</taxon>
        <taxon>Saccharomycotina</taxon>
        <taxon>Dipodascomycetes</taxon>
        <taxon>Dipodascales</taxon>
        <taxon>Dipodascales incertae sedis</taxon>
        <taxon>Yarrowia</taxon>
    </lineage>
</organism>
<name>A0A1D8NM32_YARLL</name>
<evidence type="ECO:0000313" key="1">
    <source>
        <dbReference type="EMBL" id="AOW06700.1"/>
    </source>
</evidence>
<accession>A0A1D8NM32</accession>
<reference evidence="1 2" key="1">
    <citation type="journal article" date="2016" name="PLoS ONE">
        <title>Sequence Assembly of Yarrowia lipolytica Strain W29/CLIB89 Shows Transposable Element Diversity.</title>
        <authorList>
            <person name="Magnan C."/>
            <person name="Yu J."/>
            <person name="Chang I."/>
            <person name="Jahn E."/>
            <person name="Kanomata Y."/>
            <person name="Wu J."/>
            <person name="Zeller M."/>
            <person name="Oakes M."/>
            <person name="Baldi P."/>
            <person name="Sandmeyer S."/>
        </authorList>
    </citation>
    <scope>NUCLEOTIDE SEQUENCE [LARGE SCALE GENOMIC DNA]</scope>
    <source>
        <strain evidence="2">CLIB89(W29)</strain>
    </source>
</reference>
<proteinExistence type="predicted"/>
<sequence length="187" mass="20639">MVPEPHGYHSTCRPPRKLSKGKMAPYDIYDGCGGLAVGLSRALFCSPLFSRLLLNRAMPLSTSARSTLLSGLGLGRPAESGCARTVETPVERQSMVACHANALSETESVKMEVDRGVGPAIVVHRLCTKKTLWSKEATTGCCVPRQHPPPLPIPVRHWPKVLLRMPLLRPEVYAETWRETFRRNTAL</sequence>
<dbReference type="AlphaFoldDB" id="A0A1D8NM32"/>
<dbReference type="RefSeq" id="XP_068139372.1">
    <property type="nucleotide sequence ID" value="XM_068283271.1"/>
</dbReference>
<gene>
    <name evidence="1" type="ORF">YALI1_F08097g</name>
</gene>
<evidence type="ECO:0000313" key="2">
    <source>
        <dbReference type="Proteomes" id="UP000182444"/>
    </source>
</evidence>
<dbReference type="EMBL" id="CP017558">
    <property type="protein sequence ID" value="AOW06700.1"/>
    <property type="molecule type" value="Genomic_DNA"/>
</dbReference>
<dbReference type="GeneID" id="94583862"/>
<protein>
    <submittedName>
        <fullName evidence="1">Uncharacterized protein</fullName>
    </submittedName>
</protein>
<dbReference type="VEuPathDB" id="FungiDB:YALI1_F08097g"/>
<dbReference type="Proteomes" id="UP000182444">
    <property type="component" value="Chromosome 1F"/>
</dbReference>